<dbReference type="AlphaFoldDB" id="A0A4Y2NPW8"/>
<evidence type="ECO:0000256" key="3">
    <source>
        <dbReference type="ARBA" id="ARBA00022833"/>
    </source>
</evidence>
<dbReference type="SUPFAM" id="SSF57667">
    <property type="entry name" value="beta-beta-alpha zinc fingers"/>
    <property type="match status" value="1"/>
</dbReference>
<dbReference type="EMBL" id="BGPR01009583">
    <property type="protein sequence ID" value="GBN40982.1"/>
    <property type="molecule type" value="Genomic_DNA"/>
</dbReference>
<evidence type="ECO:0000313" key="7">
    <source>
        <dbReference type="Proteomes" id="UP000499080"/>
    </source>
</evidence>
<protein>
    <recommendedName>
        <fullName evidence="5">C2H2-type domain-containing protein</fullName>
    </recommendedName>
</protein>
<dbReference type="PANTHER" id="PTHR23235:SF120">
    <property type="entry name" value="KRUPPEL-LIKE FACTOR 15"/>
    <property type="match status" value="1"/>
</dbReference>
<dbReference type="Gene3D" id="3.30.160.60">
    <property type="entry name" value="Classic Zinc Finger"/>
    <property type="match status" value="1"/>
</dbReference>
<reference evidence="6 7" key="1">
    <citation type="journal article" date="2019" name="Sci. Rep.">
        <title>Orb-weaving spider Araneus ventricosus genome elucidates the spidroin gene catalogue.</title>
        <authorList>
            <person name="Kono N."/>
            <person name="Nakamura H."/>
            <person name="Ohtoshi R."/>
            <person name="Moran D.A.P."/>
            <person name="Shinohara A."/>
            <person name="Yoshida Y."/>
            <person name="Fujiwara M."/>
            <person name="Mori M."/>
            <person name="Tomita M."/>
            <person name="Arakawa K."/>
        </authorList>
    </citation>
    <scope>NUCLEOTIDE SEQUENCE [LARGE SCALE GENOMIC DNA]</scope>
</reference>
<dbReference type="PROSITE" id="PS00028">
    <property type="entry name" value="ZINC_FINGER_C2H2_1"/>
    <property type="match status" value="1"/>
</dbReference>
<name>A0A4Y2NPW8_ARAVE</name>
<evidence type="ECO:0000256" key="4">
    <source>
        <dbReference type="PROSITE-ProRule" id="PRU00042"/>
    </source>
</evidence>
<organism evidence="6 7">
    <name type="scientific">Araneus ventricosus</name>
    <name type="common">Orbweaver spider</name>
    <name type="synonym">Epeira ventricosa</name>
    <dbReference type="NCBI Taxonomy" id="182803"/>
    <lineage>
        <taxon>Eukaryota</taxon>
        <taxon>Metazoa</taxon>
        <taxon>Ecdysozoa</taxon>
        <taxon>Arthropoda</taxon>
        <taxon>Chelicerata</taxon>
        <taxon>Arachnida</taxon>
        <taxon>Araneae</taxon>
        <taxon>Araneomorphae</taxon>
        <taxon>Entelegynae</taxon>
        <taxon>Araneoidea</taxon>
        <taxon>Araneidae</taxon>
        <taxon>Araneus</taxon>
    </lineage>
</organism>
<dbReference type="GO" id="GO:0000981">
    <property type="term" value="F:DNA-binding transcription factor activity, RNA polymerase II-specific"/>
    <property type="evidence" value="ECO:0007669"/>
    <property type="project" value="TreeGrafter"/>
</dbReference>
<gene>
    <name evidence="6" type="ORF">AVEN_263990_1</name>
</gene>
<sequence length="175" mass="19657">MRRSPLKNKISVQTEPNYLPYLMLGNIGAEEFRAAECLINLSNNNTQRTNDYMIQRMIQDLSDVQQDPVPNILENEEINVIQRRTATPSTPVKTKNFNVSGAPPLTKKLHKCTFVGCDKSYGKSSHLKAHHRTHTDADSDKEAAGRVCNYQQMKLPAPHSLGKIEIIAHSSTTDK</sequence>
<dbReference type="InterPro" id="IPR036236">
    <property type="entry name" value="Znf_C2H2_sf"/>
</dbReference>
<comment type="caution">
    <text evidence="6">The sequence shown here is derived from an EMBL/GenBank/DDBJ whole genome shotgun (WGS) entry which is preliminary data.</text>
</comment>
<evidence type="ECO:0000259" key="5">
    <source>
        <dbReference type="PROSITE" id="PS50157"/>
    </source>
</evidence>
<dbReference type="PANTHER" id="PTHR23235">
    <property type="entry name" value="KRUEPPEL-LIKE TRANSCRIPTION FACTOR"/>
    <property type="match status" value="1"/>
</dbReference>
<proteinExistence type="predicted"/>
<accession>A0A4Y2NPW8</accession>
<dbReference type="PROSITE" id="PS50157">
    <property type="entry name" value="ZINC_FINGER_C2H2_2"/>
    <property type="match status" value="1"/>
</dbReference>
<dbReference type="GO" id="GO:0008270">
    <property type="term" value="F:zinc ion binding"/>
    <property type="evidence" value="ECO:0007669"/>
    <property type="project" value="UniProtKB-KW"/>
</dbReference>
<keyword evidence="7" id="KW-1185">Reference proteome</keyword>
<keyword evidence="3" id="KW-0862">Zinc</keyword>
<evidence type="ECO:0000256" key="2">
    <source>
        <dbReference type="ARBA" id="ARBA00022771"/>
    </source>
</evidence>
<dbReference type="OrthoDB" id="6409279at2759"/>
<keyword evidence="1" id="KW-0479">Metal-binding</keyword>
<dbReference type="Proteomes" id="UP000499080">
    <property type="component" value="Unassembled WGS sequence"/>
</dbReference>
<keyword evidence="2 4" id="KW-0863">Zinc-finger</keyword>
<feature type="domain" description="C2H2-type" evidence="5">
    <location>
        <begin position="110"/>
        <end position="139"/>
    </location>
</feature>
<dbReference type="InterPro" id="IPR013087">
    <property type="entry name" value="Znf_C2H2_type"/>
</dbReference>
<evidence type="ECO:0000313" key="6">
    <source>
        <dbReference type="EMBL" id="GBN40982.1"/>
    </source>
</evidence>
<evidence type="ECO:0000256" key="1">
    <source>
        <dbReference type="ARBA" id="ARBA00022723"/>
    </source>
</evidence>
<dbReference type="GO" id="GO:0000978">
    <property type="term" value="F:RNA polymerase II cis-regulatory region sequence-specific DNA binding"/>
    <property type="evidence" value="ECO:0007669"/>
    <property type="project" value="TreeGrafter"/>
</dbReference>